<dbReference type="GO" id="GO:0050118">
    <property type="term" value="F:N-acetyldiaminopimelate deacetylase activity"/>
    <property type="evidence" value="ECO:0007669"/>
    <property type="project" value="UniProtKB-ARBA"/>
</dbReference>
<dbReference type="SUPFAM" id="SSF55031">
    <property type="entry name" value="Bacterial exopeptidase dimerisation domain"/>
    <property type="match status" value="1"/>
</dbReference>
<evidence type="ECO:0000259" key="2">
    <source>
        <dbReference type="Pfam" id="PF07687"/>
    </source>
</evidence>
<accession>A0A848IQN1</accession>
<proteinExistence type="predicted"/>
<dbReference type="SUPFAM" id="SSF53187">
    <property type="entry name" value="Zn-dependent exopeptidases"/>
    <property type="match status" value="1"/>
</dbReference>
<evidence type="ECO:0000313" key="3">
    <source>
        <dbReference type="EMBL" id="NMM04051.1"/>
    </source>
</evidence>
<dbReference type="GO" id="GO:0019877">
    <property type="term" value="P:diaminopimelate biosynthetic process"/>
    <property type="evidence" value="ECO:0007669"/>
    <property type="project" value="UniProtKB-ARBA"/>
</dbReference>
<dbReference type="Gene3D" id="3.30.70.360">
    <property type="match status" value="1"/>
</dbReference>
<dbReference type="Pfam" id="PF07687">
    <property type="entry name" value="M20_dimer"/>
    <property type="match status" value="1"/>
</dbReference>
<dbReference type="Gene3D" id="3.40.630.10">
    <property type="entry name" value="Zn peptidases"/>
    <property type="match status" value="1"/>
</dbReference>
<dbReference type="InterPro" id="IPR036264">
    <property type="entry name" value="Bact_exopeptidase_dim_dom"/>
</dbReference>
<dbReference type="InterPro" id="IPR002933">
    <property type="entry name" value="Peptidase_M20"/>
</dbReference>
<feature type="domain" description="Peptidase M20 dimerisation" evidence="2">
    <location>
        <begin position="52"/>
        <end position="147"/>
    </location>
</feature>
<comment type="caution">
    <text evidence="3">The sequence shown here is derived from an EMBL/GenBank/DDBJ whole genome shotgun (WGS) entry which is preliminary data.</text>
</comment>
<gene>
    <name evidence="3" type="ORF">HHL24_40100</name>
</gene>
<reference evidence="3 4" key="1">
    <citation type="submission" date="2020-04" db="EMBL/GenBank/DDBJ databases">
        <title>Paraburkholderia sp. RP-4-7 isolated from soil.</title>
        <authorList>
            <person name="Dahal R.H."/>
        </authorList>
    </citation>
    <scope>NUCLEOTIDE SEQUENCE [LARGE SCALE GENOMIC DNA]</scope>
    <source>
        <strain evidence="3 4">RP-4-7</strain>
    </source>
</reference>
<dbReference type="InterPro" id="IPR011650">
    <property type="entry name" value="Peptidase_M20_dimer"/>
</dbReference>
<dbReference type="AlphaFoldDB" id="A0A848IQN1"/>
<dbReference type="InterPro" id="IPR017439">
    <property type="entry name" value="Amidohydrolase"/>
</dbReference>
<dbReference type="Proteomes" id="UP000544134">
    <property type="component" value="Unassembled WGS sequence"/>
</dbReference>
<evidence type="ECO:0000256" key="1">
    <source>
        <dbReference type="ARBA" id="ARBA00022801"/>
    </source>
</evidence>
<evidence type="ECO:0000313" key="4">
    <source>
        <dbReference type="Proteomes" id="UP000544134"/>
    </source>
</evidence>
<dbReference type="EMBL" id="JABBGJ010000069">
    <property type="protein sequence ID" value="NMM04051.1"/>
    <property type="molecule type" value="Genomic_DNA"/>
</dbReference>
<name>A0A848IQN1_9BURK</name>
<sequence length="256" mass="27463">DEENLCGARAMMEDGLFERFPCDAVYAMHNMPGLPLGKVLAVPGPVMSSSDRVDITLKGVGGHGAMPQFTKDPVIAAAAIVMAVQTIASRNVEPGESCVVSTGILKAGTTSNVIPDVAEITLNVRAKSPDTRDLIERRIREIVTAQAAVFGVEATINYQRLVPVLVNHANETHFFQQVLIDLLGAENVLTALPRGGNGSEDFAWMLEALPGCYIAIGNGEGEWHGCHIHNPGYDFNDDAIPVGASIWVRLAETYLK</sequence>
<keyword evidence="1 3" id="KW-0378">Hydrolase</keyword>
<feature type="non-terminal residue" evidence="3">
    <location>
        <position position="1"/>
    </location>
</feature>
<protein>
    <submittedName>
        <fullName evidence="3">Amidohydrolase</fullName>
    </submittedName>
</protein>
<keyword evidence="4" id="KW-1185">Reference proteome</keyword>
<dbReference type="PANTHER" id="PTHR11014">
    <property type="entry name" value="PEPTIDASE M20 FAMILY MEMBER"/>
    <property type="match status" value="1"/>
</dbReference>
<dbReference type="RefSeq" id="WP_169490823.1">
    <property type="nucleotide sequence ID" value="NZ_JABBGJ010000069.1"/>
</dbReference>
<dbReference type="Pfam" id="PF01546">
    <property type="entry name" value="Peptidase_M20"/>
    <property type="match status" value="1"/>
</dbReference>
<dbReference type="PANTHER" id="PTHR11014:SF63">
    <property type="entry name" value="METALLOPEPTIDASE, PUTATIVE (AFU_ORTHOLOGUE AFUA_6G09600)-RELATED"/>
    <property type="match status" value="1"/>
</dbReference>
<dbReference type="FunFam" id="3.30.70.360:FF:000001">
    <property type="entry name" value="N-acetyldiaminopimelate deacetylase"/>
    <property type="match status" value="1"/>
</dbReference>
<dbReference type="NCBIfam" id="TIGR01891">
    <property type="entry name" value="amidohydrolases"/>
    <property type="match status" value="1"/>
</dbReference>
<organism evidence="3 4">
    <name type="scientific">Paraburkholderia polaris</name>
    <dbReference type="NCBI Taxonomy" id="2728848"/>
    <lineage>
        <taxon>Bacteria</taxon>
        <taxon>Pseudomonadati</taxon>
        <taxon>Pseudomonadota</taxon>
        <taxon>Betaproteobacteria</taxon>
        <taxon>Burkholderiales</taxon>
        <taxon>Burkholderiaceae</taxon>
        <taxon>Paraburkholderia</taxon>
    </lineage>
</organism>